<comment type="function">
    <text evidence="8">Component of the signal peptidase complex (SPC) which catalyzes the cleavage of N-terminal signal sequences from nascent proteins as they are translocated into the lumen of the endoplasmic reticulum. Dispensable for SPC enzymatic activity.</text>
</comment>
<dbReference type="PANTHER" id="PTHR13202:SF0">
    <property type="entry name" value="SIGNAL PEPTIDASE COMPLEX SUBUNIT 1"/>
    <property type="match status" value="1"/>
</dbReference>
<reference evidence="11" key="1">
    <citation type="submission" date="2011-02" db="EMBL/GenBank/DDBJ databases">
        <authorList>
            <person name="Aslett M."/>
        </authorList>
    </citation>
    <scope>NUCLEOTIDE SEQUENCE</scope>
    <source>
        <strain evidence="11">Liverpool</strain>
    </source>
</reference>
<dbReference type="VEuPathDB" id="ToxoDB:NCLIV_004530"/>
<dbReference type="eggNOG" id="ENOG502RSXG">
    <property type="taxonomic scope" value="Eukaryota"/>
</dbReference>
<gene>
    <name evidence="12" type="ORF">BN1204_004530</name>
    <name evidence="11" type="ORF">NCLIV_004530</name>
</gene>
<dbReference type="EMBL" id="FR823381">
    <property type="protein sequence ID" value="CBZ49976.1"/>
    <property type="molecule type" value="Genomic_DNA"/>
</dbReference>
<evidence type="ECO:0000256" key="10">
    <source>
        <dbReference type="SAM" id="Phobius"/>
    </source>
</evidence>
<reference evidence="11" key="2">
    <citation type="submission" date="2011-03" db="EMBL/GenBank/DDBJ databases">
        <title>Comparative genomics and transcriptomics of Neospora caninum and Toxoplasma gondii.</title>
        <authorList>
            <person name="Reid A.J."/>
            <person name="Sohal A."/>
            <person name="Harris D."/>
            <person name="Quail M."/>
            <person name="Sanders M."/>
            <person name="Berriman M."/>
            <person name="Wastling J.M."/>
            <person name="Pain A."/>
        </authorList>
    </citation>
    <scope>NUCLEOTIDE SEQUENCE</scope>
    <source>
        <strain evidence="11">Liverpool</strain>
    </source>
</reference>
<keyword evidence="7 10" id="KW-0472">Membrane</keyword>
<sequence>MAICSCVGSIYSAFAAVKSGVVDFKGQERVYSVLVYLAWAAGLIGFFVGGIFEDFSITIYTILICMALTAILCFPSWPMYNRHPVEWTPHDPDRLAALFTQQQQNQEGASHQEPSSGGKGRGKKHVESQRRK</sequence>
<evidence type="ECO:0000256" key="3">
    <source>
        <dbReference type="ARBA" id="ARBA00017059"/>
    </source>
</evidence>
<feature type="compositionally biased region" description="Polar residues" evidence="9">
    <location>
        <begin position="99"/>
        <end position="115"/>
    </location>
</feature>
<keyword evidence="6 10" id="KW-1133">Transmembrane helix</keyword>
<organism evidence="11 13">
    <name type="scientific">Neospora caninum (strain Liverpool)</name>
    <dbReference type="NCBI Taxonomy" id="572307"/>
    <lineage>
        <taxon>Eukaryota</taxon>
        <taxon>Sar</taxon>
        <taxon>Alveolata</taxon>
        <taxon>Apicomplexa</taxon>
        <taxon>Conoidasida</taxon>
        <taxon>Coccidia</taxon>
        <taxon>Eucoccidiorida</taxon>
        <taxon>Eimeriorina</taxon>
        <taxon>Sarcocystidae</taxon>
        <taxon>Neospora</taxon>
    </lineage>
</organism>
<dbReference type="Pfam" id="PF06645">
    <property type="entry name" value="SPC12"/>
    <property type="match status" value="1"/>
</dbReference>
<evidence type="ECO:0000256" key="6">
    <source>
        <dbReference type="ARBA" id="ARBA00022989"/>
    </source>
</evidence>
<keyword evidence="4 10" id="KW-0812">Transmembrane</keyword>
<evidence type="ECO:0000256" key="4">
    <source>
        <dbReference type="ARBA" id="ARBA00022692"/>
    </source>
</evidence>
<keyword evidence="5" id="KW-0256">Endoplasmic reticulum</keyword>
<dbReference type="InterPro" id="IPR036259">
    <property type="entry name" value="MFS_trans_sf"/>
</dbReference>
<dbReference type="FunCoup" id="F0V8D5">
    <property type="interactions" value="29"/>
</dbReference>
<reference evidence="12" key="4">
    <citation type="journal article" date="2015" name="PLoS ONE">
        <title>Comprehensive Evaluation of Toxoplasma gondii VEG and Neospora caninum LIV Genomes with Tachyzoite Stage Transcriptome and Proteome Defines Novel Transcript Features.</title>
        <authorList>
            <person name="Ramaprasad A."/>
            <person name="Mourier T."/>
            <person name="Naeem R."/>
            <person name="Malas T.B."/>
            <person name="Moussa E."/>
            <person name="Panigrahi A."/>
            <person name="Vermont S.J."/>
            <person name="Otto T.D."/>
            <person name="Wastling J."/>
            <person name="Pain A."/>
        </authorList>
    </citation>
    <scope>NUCLEOTIDE SEQUENCE</scope>
    <source>
        <strain evidence="12">Liverpool</strain>
    </source>
</reference>
<proteinExistence type="inferred from homology"/>
<feature type="transmembrane region" description="Helical" evidence="10">
    <location>
        <begin position="31"/>
        <end position="52"/>
    </location>
</feature>
<evidence type="ECO:0000256" key="7">
    <source>
        <dbReference type="ARBA" id="ARBA00023136"/>
    </source>
</evidence>
<dbReference type="GeneID" id="13446025"/>
<name>F0V8D5_NEOCL</name>
<dbReference type="PANTHER" id="PTHR13202">
    <property type="entry name" value="MICROSOMAL SIGNAL PEPTIDASE 12 KDA SUBUNIT"/>
    <property type="match status" value="1"/>
</dbReference>
<comment type="similarity">
    <text evidence="2">Belongs to the SPCS1 family.</text>
</comment>
<dbReference type="InParanoid" id="F0V8D5"/>
<dbReference type="GO" id="GO:0006465">
    <property type="term" value="P:signal peptide processing"/>
    <property type="evidence" value="ECO:0007669"/>
    <property type="project" value="InterPro"/>
</dbReference>
<dbReference type="OMA" id="YFAWAGG"/>
<reference evidence="13" key="3">
    <citation type="journal article" date="2012" name="PLoS Pathog.">
        <title>Comparative genomics of the apicomplexan parasites Toxoplasma gondii and Neospora caninum: Coccidia differing in host range and transmission strategy.</title>
        <authorList>
            <person name="Reid A.J."/>
            <person name="Vermont S.J."/>
            <person name="Cotton J.A."/>
            <person name="Harris D."/>
            <person name="Hill-Cawthorne G.A."/>
            <person name="Konen-Waisman S."/>
            <person name="Latham S.M."/>
            <person name="Mourier T."/>
            <person name="Norton R."/>
            <person name="Quail M.A."/>
            <person name="Sanders M."/>
            <person name="Shanmugam D."/>
            <person name="Sohal A."/>
            <person name="Wasmuth J.D."/>
            <person name="Brunk B."/>
            <person name="Grigg M.E."/>
            <person name="Howard J.C."/>
            <person name="Parkinson J."/>
            <person name="Roos D.S."/>
            <person name="Trees A.J."/>
            <person name="Berriman M."/>
            <person name="Pain A."/>
            <person name="Wastling J.M."/>
        </authorList>
    </citation>
    <scope>NUCLEOTIDE SEQUENCE [LARGE SCALE GENOMIC DNA]</scope>
    <source>
        <strain evidence="13">Liverpool</strain>
    </source>
</reference>
<feature type="transmembrane region" description="Helical" evidence="10">
    <location>
        <begin position="59"/>
        <end position="77"/>
    </location>
</feature>
<evidence type="ECO:0000313" key="13">
    <source>
        <dbReference type="Proteomes" id="UP000007494"/>
    </source>
</evidence>
<evidence type="ECO:0000256" key="5">
    <source>
        <dbReference type="ARBA" id="ARBA00022824"/>
    </source>
</evidence>
<evidence type="ECO:0000313" key="12">
    <source>
        <dbReference type="EMBL" id="CEL64564.1"/>
    </source>
</evidence>
<dbReference type="SUPFAM" id="SSF103473">
    <property type="entry name" value="MFS general substrate transporter"/>
    <property type="match status" value="1"/>
</dbReference>
<dbReference type="Proteomes" id="UP000007494">
    <property type="component" value="Chromosome Ib"/>
</dbReference>
<evidence type="ECO:0000256" key="8">
    <source>
        <dbReference type="ARBA" id="ARBA00045204"/>
    </source>
</evidence>
<dbReference type="InterPro" id="IPR009542">
    <property type="entry name" value="Spc1/SPCS1"/>
</dbReference>
<comment type="subcellular location">
    <subcellularLocation>
        <location evidence="1">Endoplasmic reticulum membrane</location>
        <topology evidence="1">Multi-pass membrane protein</topology>
    </subcellularLocation>
</comment>
<protein>
    <recommendedName>
        <fullName evidence="3">Signal peptidase complex subunit 1</fullName>
    </recommendedName>
</protein>
<evidence type="ECO:0000256" key="9">
    <source>
        <dbReference type="SAM" id="MobiDB-lite"/>
    </source>
</evidence>
<evidence type="ECO:0000256" key="1">
    <source>
        <dbReference type="ARBA" id="ARBA00004477"/>
    </source>
</evidence>
<evidence type="ECO:0000313" key="11">
    <source>
        <dbReference type="EMBL" id="CBZ49976.1"/>
    </source>
</evidence>
<dbReference type="OrthoDB" id="263893at2759"/>
<feature type="region of interest" description="Disordered" evidence="9">
    <location>
        <begin position="98"/>
        <end position="132"/>
    </location>
</feature>
<dbReference type="GO" id="GO:0045047">
    <property type="term" value="P:protein targeting to ER"/>
    <property type="evidence" value="ECO:0007669"/>
    <property type="project" value="TreeGrafter"/>
</dbReference>
<accession>F0V8D5</accession>
<keyword evidence="13" id="KW-1185">Reference proteome</keyword>
<dbReference type="AlphaFoldDB" id="F0V8D5"/>
<evidence type="ECO:0000256" key="2">
    <source>
        <dbReference type="ARBA" id="ARBA00005245"/>
    </source>
</evidence>
<dbReference type="EMBL" id="LN714475">
    <property type="protein sequence ID" value="CEL64564.1"/>
    <property type="molecule type" value="Genomic_DNA"/>
</dbReference>
<dbReference type="RefSeq" id="XP_003880011.1">
    <property type="nucleotide sequence ID" value="XM_003879962.1"/>
</dbReference>
<dbReference type="GO" id="GO:0005787">
    <property type="term" value="C:signal peptidase complex"/>
    <property type="evidence" value="ECO:0007669"/>
    <property type="project" value="InterPro"/>
</dbReference>